<sequence>MRDLNGLKWLHAFEAAARHGSFVGAAKELGVTPAAVGQLVKSLENWVGHPLFLRGRTGNERLTLINNADDALHHITPGLNSLKTGLNILRHHNERPVITLTLSQTLLTHWFMELLNTFSDIHPEIEFNLNVTDKLVNVANGEADLGIRCGPGNWPGVTKKWLMEEEAILVCSPHLLALNETINLQWLAVQTHIHDDTLYPGTSFPSWENVLATLGISNASERALHINSTSAVILAALSGRGVAIAQKNLVRHLIATNQLVQLNTARRWQLEWSYYLVTPKNSVMRPDVKRFHDWLIHKTNNEKNHPLKAHSLA</sequence>
<dbReference type="RefSeq" id="WP_231827300.1">
    <property type="nucleotide sequence ID" value="NZ_CP087880.1"/>
</dbReference>
<keyword evidence="7" id="KW-1185">Reference proteome</keyword>
<keyword evidence="4" id="KW-0804">Transcription</keyword>
<dbReference type="InterPro" id="IPR036390">
    <property type="entry name" value="WH_DNA-bd_sf"/>
</dbReference>
<dbReference type="Pfam" id="PF00126">
    <property type="entry name" value="HTH_1"/>
    <property type="match status" value="1"/>
</dbReference>
<name>A0ABY3S1T4_9ENTR</name>
<keyword evidence="3" id="KW-0238">DNA-binding</keyword>
<evidence type="ECO:0000256" key="2">
    <source>
        <dbReference type="ARBA" id="ARBA00023015"/>
    </source>
</evidence>
<dbReference type="InterPro" id="IPR000847">
    <property type="entry name" value="LysR_HTH_N"/>
</dbReference>
<dbReference type="Gene3D" id="3.40.190.10">
    <property type="entry name" value="Periplasmic binding protein-like II"/>
    <property type="match status" value="2"/>
</dbReference>
<dbReference type="SUPFAM" id="SSF46785">
    <property type="entry name" value="Winged helix' DNA-binding domain"/>
    <property type="match status" value="1"/>
</dbReference>
<evidence type="ECO:0000256" key="1">
    <source>
        <dbReference type="ARBA" id="ARBA00009437"/>
    </source>
</evidence>
<evidence type="ECO:0000313" key="7">
    <source>
        <dbReference type="Proteomes" id="UP001199659"/>
    </source>
</evidence>
<dbReference type="PANTHER" id="PTHR30537">
    <property type="entry name" value="HTH-TYPE TRANSCRIPTIONAL REGULATOR"/>
    <property type="match status" value="1"/>
</dbReference>
<comment type="similarity">
    <text evidence="1">Belongs to the LysR transcriptional regulatory family.</text>
</comment>
<dbReference type="SUPFAM" id="SSF53850">
    <property type="entry name" value="Periplasmic binding protein-like II"/>
    <property type="match status" value="1"/>
</dbReference>
<evidence type="ECO:0000256" key="3">
    <source>
        <dbReference type="ARBA" id="ARBA00023125"/>
    </source>
</evidence>
<reference evidence="6 7" key="1">
    <citation type="journal article" date="2022" name="Int. J. Syst. Evol. Microbiol.">
        <title>Pseudocitrobacter corydidari sp. nov., isolated from the Asian emerald cockroach Corydidarum magnifica.</title>
        <authorList>
            <person name="Guzman J."/>
            <person name="Poehlein A."/>
            <person name="Glaeser S.P."/>
            <person name="Schwengers O."/>
            <person name="Blom J."/>
            <person name="Hollensteiner J."/>
            <person name="Kampfer P."/>
            <person name="Vilcinskas A."/>
        </authorList>
    </citation>
    <scope>NUCLEOTIDE SEQUENCE [LARGE SCALE GENOMIC DNA]</scope>
    <source>
        <strain evidence="6">G163CM</strain>
    </source>
</reference>
<dbReference type="Pfam" id="PF03466">
    <property type="entry name" value="LysR_substrate"/>
    <property type="match status" value="1"/>
</dbReference>
<organism evidence="6 7">
    <name type="scientific">Pseudocitrobacter corydidari</name>
    <dbReference type="NCBI Taxonomy" id="2891570"/>
    <lineage>
        <taxon>Bacteria</taxon>
        <taxon>Pseudomonadati</taxon>
        <taxon>Pseudomonadota</taxon>
        <taxon>Gammaproteobacteria</taxon>
        <taxon>Enterobacterales</taxon>
        <taxon>Enterobacteriaceae</taxon>
        <taxon>Pseudocitrobacter</taxon>
    </lineage>
</organism>
<dbReference type="PANTHER" id="PTHR30537:SF74">
    <property type="entry name" value="HTH-TYPE TRANSCRIPTIONAL REGULATOR TRPI"/>
    <property type="match status" value="1"/>
</dbReference>
<evidence type="ECO:0000256" key="4">
    <source>
        <dbReference type="ARBA" id="ARBA00023163"/>
    </source>
</evidence>
<dbReference type="PROSITE" id="PS50931">
    <property type="entry name" value="HTH_LYSR"/>
    <property type="match status" value="1"/>
</dbReference>
<feature type="domain" description="HTH lysR-type" evidence="5">
    <location>
        <begin position="5"/>
        <end position="63"/>
    </location>
</feature>
<dbReference type="CDD" id="cd08432">
    <property type="entry name" value="PBP2_GcdR_TrpI_HvrB_AmpR_like"/>
    <property type="match status" value="1"/>
</dbReference>
<dbReference type="EMBL" id="CP087880">
    <property type="protein sequence ID" value="UGS40590.1"/>
    <property type="molecule type" value="Genomic_DNA"/>
</dbReference>
<gene>
    <name evidence="6" type="primary">gcvA_1</name>
    <name evidence="6" type="ORF">G163CM_12880</name>
</gene>
<accession>A0ABY3S1T4</accession>
<dbReference type="InterPro" id="IPR058163">
    <property type="entry name" value="LysR-type_TF_proteobact-type"/>
</dbReference>
<protein>
    <submittedName>
        <fullName evidence="6">Glycine cleavage system transcriptional activator</fullName>
    </submittedName>
</protein>
<keyword evidence="2" id="KW-0805">Transcription regulation</keyword>
<dbReference type="Gene3D" id="1.10.10.10">
    <property type="entry name" value="Winged helix-like DNA-binding domain superfamily/Winged helix DNA-binding domain"/>
    <property type="match status" value="1"/>
</dbReference>
<evidence type="ECO:0000259" key="5">
    <source>
        <dbReference type="PROSITE" id="PS50931"/>
    </source>
</evidence>
<proteinExistence type="inferred from homology"/>
<dbReference type="InterPro" id="IPR036388">
    <property type="entry name" value="WH-like_DNA-bd_sf"/>
</dbReference>
<dbReference type="InterPro" id="IPR005119">
    <property type="entry name" value="LysR_subst-bd"/>
</dbReference>
<dbReference type="Proteomes" id="UP001199659">
    <property type="component" value="Chromosome"/>
</dbReference>
<evidence type="ECO:0000313" key="6">
    <source>
        <dbReference type="EMBL" id="UGS40590.1"/>
    </source>
</evidence>